<proteinExistence type="predicted"/>
<protein>
    <submittedName>
        <fullName evidence="1">Uncharacterized protein</fullName>
    </submittedName>
</protein>
<dbReference type="EMBL" id="KN834915">
    <property type="protein sequence ID" value="KIK50248.1"/>
    <property type="molecule type" value="Genomic_DNA"/>
</dbReference>
<dbReference type="Proteomes" id="UP000053593">
    <property type="component" value="Unassembled WGS sequence"/>
</dbReference>
<keyword evidence="2" id="KW-1185">Reference proteome</keyword>
<accession>A0A0D0C694</accession>
<gene>
    <name evidence="1" type="ORF">GYMLUDRAFT_65364</name>
</gene>
<sequence length="214" mass="23313">MEDALLPDVTGLEGTFMATGDGEERIFEEGKLDTTEAVSGIIYPVNGTSSRVMTRLAEVGLCVPTSTVKRFKEVLTKSAIDFQRITNRNDMIHATNAAVIGIDGEGINACEALDLEEGEGHIHCITGQRNGKTTVPDNSVKCQETQANFDYGTLLNVLIHFTYSALHSASALGLYKQEKERGGGLAPTYVMRTAKIIPFWYRYLSRDSEGTVTG</sequence>
<dbReference type="AlphaFoldDB" id="A0A0D0C694"/>
<reference evidence="1 2" key="1">
    <citation type="submission" date="2014-04" db="EMBL/GenBank/DDBJ databases">
        <title>Evolutionary Origins and Diversification of the Mycorrhizal Mutualists.</title>
        <authorList>
            <consortium name="DOE Joint Genome Institute"/>
            <consortium name="Mycorrhizal Genomics Consortium"/>
            <person name="Kohler A."/>
            <person name="Kuo A."/>
            <person name="Nagy L.G."/>
            <person name="Floudas D."/>
            <person name="Copeland A."/>
            <person name="Barry K.W."/>
            <person name="Cichocki N."/>
            <person name="Veneault-Fourrey C."/>
            <person name="LaButti K."/>
            <person name="Lindquist E.A."/>
            <person name="Lipzen A."/>
            <person name="Lundell T."/>
            <person name="Morin E."/>
            <person name="Murat C."/>
            <person name="Riley R."/>
            <person name="Ohm R."/>
            <person name="Sun H."/>
            <person name="Tunlid A."/>
            <person name="Henrissat B."/>
            <person name="Grigoriev I.V."/>
            <person name="Hibbett D.S."/>
            <person name="Martin F."/>
        </authorList>
    </citation>
    <scope>NUCLEOTIDE SEQUENCE [LARGE SCALE GENOMIC DNA]</scope>
    <source>
        <strain evidence="1 2">FD-317 M1</strain>
    </source>
</reference>
<name>A0A0D0C694_9AGAR</name>
<dbReference type="OrthoDB" id="3207600at2759"/>
<evidence type="ECO:0000313" key="2">
    <source>
        <dbReference type="Proteomes" id="UP000053593"/>
    </source>
</evidence>
<dbReference type="HOGENOM" id="CLU_1289030_0_0_1"/>
<evidence type="ECO:0000313" key="1">
    <source>
        <dbReference type="EMBL" id="KIK50248.1"/>
    </source>
</evidence>
<organism evidence="1 2">
    <name type="scientific">Collybiopsis luxurians FD-317 M1</name>
    <dbReference type="NCBI Taxonomy" id="944289"/>
    <lineage>
        <taxon>Eukaryota</taxon>
        <taxon>Fungi</taxon>
        <taxon>Dikarya</taxon>
        <taxon>Basidiomycota</taxon>
        <taxon>Agaricomycotina</taxon>
        <taxon>Agaricomycetes</taxon>
        <taxon>Agaricomycetidae</taxon>
        <taxon>Agaricales</taxon>
        <taxon>Marasmiineae</taxon>
        <taxon>Omphalotaceae</taxon>
        <taxon>Collybiopsis</taxon>
        <taxon>Collybiopsis luxurians</taxon>
    </lineage>
</organism>